<protein>
    <submittedName>
        <fullName evidence="5">AraC family transcriptional regulator</fullName>
    </submittedName>
</protein>
<dbReference type="Pfam" id="PF02311">
    <property type="entry name" value="AraC_binding"/>
    <property type="match status" value="1"/>
</dbReference>
<dbReference type="GO" id="GO:0003700">
    <property type="term" value="F:DNA-binding transcription factor activity"/>
    <property type="evidence" value="ECO:0007669"/>
    <property type="project" value="InterPro"/>
</dbReference>
<evidence type="ECO:0000256" key="1">
    <source>
        <dbReference type="ARBA" id="ARBA00023015"/>
    </source>
</evidence>
<dbReference type="InterPro" id="IPR011051">
    <property type="entry name" value="RmlC_Cupin_sf"/>
</dbReference>
<dbReference type="SMART" id="SM00342">
    <property type="entry name" value="HTH_ARAC"/>
    <property type="match status" value="1"/>
</dbReference>
<dbReference type="Gene3D" id="2.60.120.10">
    <property type="entry name" value="Jelly Rolls"/>
    <property type="match status" value="1"/>
</dbReference>
<dbReference type="InterPro" id="IPR014710">
    <property type="entry name" value="RmlC-like_jellyroll"/>
</dbReference>
<evidence type="ECO:0000313" key="5">
    <source>
        <dbReference type="EMBL" id="RXS75976.1"/>
    </source>
</evidence>
<accession>A0A4Q1RJP2</accession>
<proteinExistence type="predicted"/>
<feature type="domain" description="HTH araC/xylS-type" evidence="4">
    <location>
        <begin position="198"/>
        <end position="296"/>
    </location>
</feature>
<gene>
    <name evidence="5" type="ORF">ETP43_12685</name>
</gene>
<dbReference type="Pfam" id="PF12833">
    <property type="entry name" value="HTH_18"/>
    <property type="match status" value="1"/>
</dbReference>
<reference evidence="5 6" key="1">
    <citation type="submission" date="2019-01" db="EMBL/GenBank/DDBJ databases">
        <title>Blautia sp. nov. KGMB01111 isolated human feces.</title>
        <authorList>
            <person name="Park J.-E."/>
            <person name="Kim J.-S."/>
            <person name="Park S.-H."/>
        </authorList>
    </citation>
    <scope>NUCLEOTIDE SEQUENCE [LARGE SCALE GENOMIC DNA]</scope>
    <source>
        <strain evidence="5 6">KGMB01111</strain>
    </source>
</reference>
<dbReference type="RefSeq" id="WP_129258448.1">
    <property type="nucleotide sequence ID" value="NZ_SDKC01000001.1"/>
</dbReference>
<keyword evidence="3" id="KW-0804">Transcription</keyword>
<name>A0A4Q1RJP2_9FIRM</name>
<dbReference type="InterPro" id="IPR003313">
    <property type="entry name" value="AraC-bd"/>
</dbReference>
<evidence type="ECO:0000313" key="6">
    <source>
        <dbReference type="Proteomes" id="UP000290106"/>
    </source>
</evidence>
<sequence length="309" mass="35503">MTYIETKLKREIVIDSIITIHYFEYMRDFVFRGESHDFWEFMYVDKGSVIVQGGEHQFTLHAGDIIFHEPNEFHAIRSVGNSSPNLVAVSFVSHSPAMDEFRKKKMTLNMEERTLVSHILDAARKVLSTPMNVPSVEQVELRTDAPIGSQQMVLLYLELFLVTVLQNEAKPDVSPRRRITGTFVSPVELSGTREKRLQEITEFMEFRICEQLSLDELCEHFSLSRSSIQKLFQKEKGCGPMEFFNRMKIQRAKDMIRDGRKNLTEIAGFLSYSSLPYFSKQFKKATGMAPMKYASSVKGITQALKGENS</sequence>
<organism evidence="5 6">
    <name type="scientific">Blautia faecicola</name>
    <dbReference type="NCBI Taxonomy" id="2509240"/>
    <lineage>
        <taxon>Bacteria</taxon>
        <taxon>Bacillati</taxon>
        <taxon>Bacillota</taxon>
        <taxon>Clostridia</taxon>
        <taxon>Lachnospirales</taxon>
        <taxon>Lachnospiraceae</taxon>
        <taxon>Blautia</taxon>
    </lineage>
</organism>
<dbReference type="AlphaFoldDB" id="A0A4Q1RJP2"/>
<dbReference type="PROSITE" id="PS01124">
    <property type="entry name" value="HTH_ARAC_FAMILY_2"/>
    <property type="match status" value="1"/>
</dbReference>
<keyword evidence="2" id="KW-0238">DNA-binding</keyword>
<dbReference type="SUPFAM" id="SSF51182">
    <property type="entry name" value="RmlC-like cupins"/>
    <property type="match status" value="1"/>
</dbReference>
<dbReference type="Gene3D" id="1.10.10.60">
    <property type="entry name" value="Homeodomain-like"/>
    <property type="match status" value="1"/>
</dbReference>
<evidence type="ECO:0000259" key="4">
    <source>
        <dbReference type="PROSITE" id="PS01124"/>
    </source>
</evidence>
<keyword evidence="1" id="KW-0805">Transcription regulation</keyword>
<dbReference type="EMBL" id="SDKC01000001">
    <property type="protein sequence ID" value="RXS75976.1"/>
    <property type="molecule type" value="Genomic_DNA"/>
</dbReference>
<comment type="caution">
    <text evidence="5">The sequence shown here is derived from an EMBL/GenBank/DDBJ whole genome shotgun (WGS) entry which is preliminary data.</text>
</comment>
<dbReference type="SUPFAM" id="SSF46689">
    <property type="entry name" value="Homeodomain-like"/>
    <property type="match status" value="2"/>
</dbReference>
<evidence type="ECO:0000256" key="3">
    <source>
        <dbReference type="ARBA" id="ARBA00023163"/>
    </source>
</evidence>
<dbReference type="PANTHER" id="PTHR43280:SF28">
    <property type="entry name" value="HTH-TYPE TRANSCRIPTIONAL ACTIVATOR RHAS"/>
    <property type="match status" value="1"/>
</dbReference>
<dbReference type="PANTHER" id="PTHR43280">
    <property type="entry name" value="ARAC-FAMILY TRANSCRIPTIONAL REGULATOR"/>
    <property type="match status" value="1"/>
</dbReference>
<dbReference type="OrthoDB" id="249627at2"/>
<dbReference type="GO" id="GO:0043565">
    <property type="term" value="F:sequence-specific DNA binding"/>
    <property type="evidence" value="ECO:0007669"/>
    <property type="project" value="InterPro"/>
</dbReference>
<evidence type="ECO:0000256" key="2">
    <source>
        <dbReference type="ARBA" id="ARBA00023125"/>
    </source>
</evidence>
<dbReference type="Proteomes" id="UP000290106">
    <property type="component" value="Unassembled WGS sequence"/>
</dbReference>
<keyword evidence="6" id="KW-1185">Reference proteome</keyword>
<dbReference type="InterPro" id="IPR018060">
    <property type="entry name" value="HTH_AraC"/>
</dbReference>
<dbReference type="InterPro" id="IPR009057">
    <property type="entry name" value="Homeodomain-like_sf"/>
</dbReference>